<dbReference type="Proteomes" id="UP001293593">
    <property type="component" value="Unassembled WGS sequence"/>
</dbReference>
<evidence type="ECO:0000256" key="1">
    <source>
        <dbReference type="SAM" id="MobiDB-lite"/>
    </source>
</evidence>
<dbReference type="GO" id="GO:1990414">
    <property type="term" value="P:replication-born double-strand break repair via sister chromatid exchange"/>
    <property type="evidence" value="ECO:0007669"/>
    <property type="project" value="TreeGrafter"/>
</dbReference>
<dbReference type="GO" id="GO:0007062">
    <property type="term" value="P:sister chromatid cohesion"/>
    <property type="evidence" value="ECO:0007669"/>
    <property type="project" value="InterPro"/>
</dbReference>
<organism evidence="2 3">
    <name type="scientific">Acacia crassicarpa</name>
    <name type="common">northern wattle</name>
    <dbReference type="NCBI Taxonomy" id="499986"/>
    <lineage>
        <taxon>Eukaryota</taxon>
        <taxon>Viridiplantae</taxon>
        <taxon>Streptophyta</taxon>
        <taxon>Embryophyta</taxon>
        <taxon>Tracheophyta</taxon>
        <taxon>Spermatophyta</taxon>
        <taxon>Magnoliopsida</taxon>
        <taxon>eudicotyledons</taxon>
        <taxon>Gunneridae</taxon>
        <taxon>Pentapetalae</taxon>
        <taxon>rosids</taxon>
        <taxon>fabids</taxon>
        <taxon>Fabales</taxon>
        <taxon>Fabaceae</taxon>
        <taxon>Caesalpinioideae</taxon>
        <taxon>mimosoid clade</taxon>
        <taxon>Acacieae</taxon>
        <taxon>Acacia</taxon>
    </lineage>
</organism>
<evidence type="ECO:0000313" key="3">
    <source>
        <dbReference type="Proteomes" id="UP001293593"/>
    </source>
</evidence>
<name>A0AAE1MWE0_9FABA</name>
<comment type="caution">
    <text evidence="2">The sequence shown here is derived from an EMBL/GenBank/DDBJ whole genome shotgun (WGS) entry which is preliminary data.</text>
</comment>
<dbReference type="AlphaFoldDB" id="A0AAE1MWE0"/>
<evidence type="ECO:0000313" key="2">
    <source>
        <dbReference type="EMBL" id="KAK4278473.1"/>
    </source>
</evidence>
<dbReference type="GO" id="GO:0003682">
    <property type="term" value="F:chromatin binding"/>
    <property type="evidence" value="ECO:0007669"/>
    <property type="project" value="TreeGrafter"/>
</dbReference>
<dbReference type="EMBL" id="JAWXYG010000003">
    <property type="protein sequence ID" value="KAK4278473.1"/>
    <property type="molecule type" value="Genomic_DNA"/>
</dbReference>
<feature type="compositionally biased region" description="Basic and acidic residues" evidence="1">
    <location>
        <begin position="59"/>
        <end position="72"/>
    </location>
</feature>
<reference evidence="2" key="1">
    <citation type="submission" date="2023-10" db="EMBL/GenBank/DDBJ databases">
        <title>Chromosome-level genome of the transformable northern wattle, Acacia crassicarpa.</title>
        <authorList>
            <person name="Massaro I."/>
            <person name="Sinha N.R."/>
            <person name="Poethig S."/>
            <person name="Leichty A.R."/>
        </authorList>
    </citation>
    <scope>NUCLEOTIDE SEQUENCE</scope>
    <source>
        <strain evidence="2">Acra3RX</strain>
        <tissue evidence="2">Leaf</tissue>
    </source>
</reference>
<accession>A0AAE1MWE0</accession>
<proteinExistence type="predicted"/>
<keyword evidence="3" id="KW-1185">Reference proteome</keyword>
<dbReference type="InterPro" id="IPR039781">
    <property type="entry name" value="Rad21/Rec8-like"/>
</dbReference>
<dbReference type="PANTHER" id="PTHR12585">
    <property type="entry name" value="SCC1 / RAD21 FAMILY MEMBER"/>
    <property type="match status" value="1"/>
</dbReference>
<protein>
    <submittedName>
        <fullName evidence="2">Uncharacterized protein</fullName>
    </submittedName>
</protein>
<feature type="region of interest" description="Disordered" evidence="1">
    <location>
        <begin position="43"/>
        <end position="78"/>
    </location>
</feature>
<dbReference type="PANTHER" id="PTHR12585:SF69">
    <property type="entry name" value="FI11703P"/>
    <property type="match status" value="1"/>
</dbReference>
<dbReference type="GO" id="GO:0008278">
    <property type="term" value="C:cohesin complex"/>
    <property type="evidence" value="ECO:0007669"/>
    <property type="project" value="InterPro"/>
</dbReference>
<sequence length="126" mass="13855">MEGAVYTTSQFGFDERFGDGDASQIGLDLEEDLLLEKASTFEHDGILETNPQESVQFDRPLDPLDENERKEEETEILDGLQVKVSGSKIDGASADVEASEYAQGPSTPGLEEPYLAQVINEADYHN</sequence>
<gene>
    <name evidence="2" type="ORF">QN277_016314</name>
</gene>